<evidence type="ECO:0000256" key="2">
    <source>
        <dbReference type="ARBA" id="ARBA00004667"/>
    </source>
</evidence>
<dbReference type="NCBIfam" id="TIGR00443">
    <property type="entry name" value="hisZ_biosyn_reg"/>
    <property type="match status" value="1"/>
</dbReference>
<gene>
    <name evidence="7" type="primary">hisZ</name>
    <name evidence="9" type="ORF">G3446_03315</name>
</gene>
<comment type="subunit">
    <text evidence="7">Heteromultimer composed of HisG and HisZ subunits.</text>
</comment>
<keyword evidence="7" id="KW-0368">Histidine biosynthesis</keyword>
<dbReference type="Gene3D" id="3.30.930.10">
    <property type="entry name" value="Bira Bifunctional Protein, Domain 2"/>
    <property type="match status" value="1"/>
</dbReference>
<evidence type="ECO:0000256" key="3">
    <source>
        <dbReference type="ARBA" id="ARBA00005539"/>
    </source>
</evidence>
<reference evidence="9 10" key="1">
    <citation type="submission" date="2020-02" db="EMBL/GenBank/DDBJ databases">
        <title>Genome sequences of Thiorhodococcus mannitoliphagus and Thiorhodococcus minor, purple sulfur photosynthetic bacteria in the gammaproteobacterial family, Chromatiaceae.</title>
        <authorList>
            <person name="Aviles F.A."/>
            <person name="Meyer T.E."/>
            <person name="Kyndt J.A."/>
        </authorList>
    </citation>
    <scope>NUCLEOTIDE SEQUENCE [LARGE SCALE GENOMIC DNA]</scope>
    <source>
        <strain evidence="9 10">DSM 11518</strain>
    </source>
</reference>
<dbReference type="InterPro" id="IPR045864">
    <property type="entry name" value="aa-tRNA-synth_II/BPL/LPL"/>
</dbReference>
<keyword evidence="7" id="KW-0028">Amino-acid biosynthesis</keyword>
<dbReference type="PANTHER" id="PTHR11476:SF7">
    <property type="entry name" value="HISTIDINE--TRNA LIGASE"/>
    <property type="match status" value="1"/>
</dbReference>
<accession>A0A6M0JXU6</accession>
<comment type="miscellaneous">
    <text evidence="7">This function is generally fulfilled by the C-terminal part of HisG, which is missing in some bacteria such as this one.</text>
</comment>
<keyword evidence="9" id="KW-0808">Transferase</keyword>
<dbReference type="RefSeq" id="WP_164450984.1">
    <property type="nucleotide sequence ID" value="NZ_JAAIJQ010000006.1"/>
</dbReference>
<evidence type="ECO:0000256" key="7">
    <source>
        <dbReference type="HAMAP-Rule" id="MF_00125"/>
    </source>
</evidence>
<keyword evidence="10" id="KW-1185">Reference proteome</keyword>
<dbReference type="InterPro" id="IPR004517">
    <property type="entry name" value="HisZ"/>
</dbReference>
<name>A0A6M0JXU6_9GAMM</name>
<evidence type="ECO:0000256" key="5">
    <source>
        <dbReference type="ARBA" id="ARBA00022490"/>
    </source>
</evidence>
<dbReference type="PANTHER" id="PTHR11476">
    <property type="entry name" value="HISTIDYL-TRNA SYNTHETASE"/>
    <property type="match status" value="1"/>
</dbReference>
<feature type="domain" description="Class II Histidinyl-tRNA synthetase (HisRS)-like catalytic core" evidence="8">
    <location>
        <begin position="11"/>
        <end position="321"/>
    </location>
</feature>
<dbReference type="CDD" id="cd00773">
    <property type="entry name" value="HisRS-like_core"/>
    <property type="match status" value="1"/>
</dbReference>
<protein>
    <recommendedName>
        <fullName evidence="4 7">ATP phosphoribosyltransferase regulatory subunit</fullName>
    </recommendedName>
</protein>
<evidence type="ECO:0000313" key="10">
    <source>
        <dbReference type="Proteomes" id="UP000483379"/>
    </source>
</evidence>
<keyword evidence="5 7" id="KW-0963">Cytoplasm</keyword>
<dbReference type="GO" id="GO:0016757">
    <property type="term" value="F:glycosyltransferase activity"/>
    <property type="evidence" value="ECO:0007669"/>
    <property type="project" value="UniProtKB-KW"/>
</dbReference>
<dbReference type="EMBL" id="JAAIJQ010000006">
    <property type="protein sequence ID" value="NEV60935.1"/>
    <property type="molecule type" value="Genomic_DNA"/>
</dbReference>
<dbReference type="NCBIfam" id="NF009086">
    <property type="entry name" value="PRK12421.1"/>
    <property type="match status" value="1"/>
</dbReference>
<dbReference type="Proteomes" id="UP000483379">
    <property type="component" value="Unassembled WGS sequence"/>
</dbReference>
<dbReference type="GO" id="GO:0000105">
    <property type="term" value="P:L-histidine biosynthetic process"/>
    <property type="evidence" value="ECO:0007669"/>
    <property type="project" value="UniProtKB-UniRule"/>
</dbReference>
<evidence type="ECO:0000256" key="6">
    <source>
        <dbReference type="ARBA" id="ARBA00025246"/>
    </source>
</evidence>
<dbReference type="NCBIfam" id="NF008935">
    <property type="entry name" value="PRK12292.1-1"/>
    <property type="match status" value="1"/>
</dbReference>
<evidence type="ECO:0000259" key="8">
    <source>
        <dbReference type="Pfam" id="PF13393"/>
    </source>
</evidence>
<comment type="pathway">
    <text evidence="2 7">Amino-acid biosynthesis; L-histidine biosynthesis; L-histidine from 5-phospho-alpha-D-ribose 1-diphosphate: step 1/9.</text>
</comment>
<evidence type="ECO:0000256" key="1">
    <source>
        <dbReference type="ARBA" id="ARBA00004496"/>
    </source>
</evidence>
<dbReference type="SUPFAM" id="SSF55681">
    <property type="entry name" value="Class II aaRS and biotin synthetases"/>
    <property type="match status" value="1"/>
</dbReference>
<dbReference type="InterPro" id="IPR041715">
    <property type="entry name" value="HisRS-like_core"/>
</dbReference>
<dbReference type="GO" id="GO:0005737">
    <property type="term" value="C:cytoplasm"/>
    <property type="evidence" value="ECO:0007669"/>
    <property type="project" value="UniProtKB-SubCell"/>
</dbReference>
<keyword evidence="9" id="KW-0328">Glycosyltransferase</keyword>
<dbReference type="AlphaFoldDB" id="A0A6M0JXU6"/>
<organism evidence="9 10">
    <name type="scientific">Thiorhodococcus minor</name>
    <dbReference type="NCBI Taxonomy" id="57489"/>
    <lineage>
        <taxon>Bacteria</taxon>
        <taxon>Pseudomonadati</taxon>
        <taxon>Pseudomonadota</taxon>
        <taxon>Gammaproteobacteria</taxon>
        <taxon>Chromatiales</taxon>
        <taxon>Chromatiaceae</taxon>
        <taxon>Thiorhodococcus</taxon>
    </lineage>
</organism>
<evidence type="ECO:0000313" key="9">
    <source>
        <dbReference type="EMBL" id="NEV60935.1"/>
    </source>
</evidence>
<sequence length="412" mass="45225">MNEERWLLPAGIEEVLPPQAQVIESLRRELLDLYASWGYEMVIPPFIDYLDSLLTGTGQDLDLQTFKLTDQLSGKLLGVRADMTPQVARMDAHHLRRETATRLCYLGTVLHTMPDGFGGSRSPLQIGAEIYGHSGIESDAEILRLTLLTLQTAGIGECYLDLGHVGIYRGLARQAGLDASQEHALFDALQRKAIPETESLIGGFGVSGGAADMLRVLAELNGSDALQQADTLLKGADAQVREALDYLHALAEELGRWIPGYSIHYDLAELRGYRYKTGVVFAAFVPGWGLEIARGGRYDDIGQVFGRARPAVGFSTDLKGLLRHGQGLEERYRSSAPVYAPWSADPALRETVETLRSSGRRVINALPGLAQDPRQLGCQQVLAERDGSWELQTIDSIDIDSIDTDLNSHRSQ</sequence>
<evidence type="ECO:0000256" key="4">
    <source>
        <dbReference type="ARBA" id="ARBA00020397"/>
    </source>
</evidence>
<dbReference type="HAMAP" id="MF_00125">
    <property type="entry name" value="HisZ"/>
    <property type="match status" value="1"/>
</dbReference>
<comment type="subcellular location">
    <subcellularLocation>
        <location evidence="1 7">Cytoplasm</location>
    </subcellularLocation>
</comment>
<proteinExistence type="inferred from homology"/>
<dbReference type="UniPathway" id="UPA00031">
    <property type="reaction ID" value="UER00006"/>
</dbReference>
<comment type="caution">
    <text evidence="9">The sequence shown here is derived from an EMBL/GenBank/DDBJ whole genome shotgun (WGS) entry which is preliminary data.</text>
</comment>
<dbReference type="Pfam" id="PF13393">
    <property type="entry name" value="tRNA-synt_His"/>
    <property type="match status" value="1"/>
</dbReference>
<comment type="similarity">
    <text evidence="3 7">Belongs to the class-II aminoacyl-tRNA synthetase family. HisZ subfamily.</text>
</comment>
<comment type="function">
    <text evidence="6 7">Required for the first step of histidine biosynthesis. May allow the feedback regulation of ATP phosphoribosyltransferase activity by histidine.</text>
</comment>